<comment type="caution">
    <text evidence="6">The sequence shown here is derived from an EMBL/GenBank/DDBJ whole genome shotgun (WGS) entry which is preliminary data.</text>
</comment>
<accession>A0AAN6KX20</accession>
<evidence type="ECO:0000259" key="5">
    <source>
        <dbReference type="Pfam" id="PF17146"/>
    </source>
</evidence>
<evidence type="ECO:0000313" key="7">
    <source>
        <dbReference type="Proteomes" id="UP001175353"/>
    </source>
</evidence>
<feature type="region of interest" description="Disordered" evidence="4">
    <location>
        <begin position="119"/>
        <end position="143"/>
    </location>
</feature>
<reference evidence="6" key="1">
    <citation type="submission" date="2023-06" db="EMBL/GenBank/DDBJ databases">
        <title>Black Yeasts Isolated from many extreme environments.</title>
        <authorList>
            <person name="Coleine C."/>
            <person name="Stajich J.E."/>
            <person name="Selbmann L."/>
        </authorList>
    </citation>
    <scope>NUCLEOTIDE SEQUENCE</scope>
    <source>
        <strain evidence="6">CCFEE 5200</strain>
    </source>
</reference>
<dbReference type="InterPro" id="IPR033411">
    <property type="entry name" value="Ribonuclease_PIN"/>
</dbReference>
<dbReference type="GO" id="GO:0046872">
    <property type="term" value="F:metal ion binding"/>
    <property type="evidence" value="ECO:0007669"/>
    <property type="project" value="UniProtKB-KW"/>
</dbReference>
<dbReference type="GO" id="GO:0030688">
    <property type="term" value="C:preribosome, small subunit precursor"/>
    <property type="evidence" value="ECO:0007669"/>
    <property type="project" value="TreeGrafter"/>
</dbReference>
<feature type="compositionally biased region" description="Acidic residues" evidence="4">
    <location>
        <begin position="133"/>
        <end position="143"/>
    </location>
</feature>
<dbReference type="Gene3D" id="3.40.50.1010">
    <property type="entry name" value="5'-nuclease"/>
    <property type="match status" value="1"/>
</dbReference>
<dbReference type="PANTHER" id="PTHR12814">
    <property type="entry name" value="RNA-BINDING PROTEIN NOB1"/>
    <property type="match status" value="1"/>
</dbReference>
<dbReference type="GO" id="GO:0016787">
    <property type="term" value="F:hydrolase activity"/>
    <property type="evidence" value="ECO:0007669"/>
    <property type="project" value="UniProtKB-KW"/>
</dbReference>
<protein>
    <submittedName>
        <fullName evidence="6">20S-pre-rRNA D-site endonuclease nob1</fullName>
    </submittedName>
</protein>
<dbReference type="EMBL" id="JAUJLE010000018">
    <property type="protein sequence ID" value="KAK1007320.1"/>
    <property type="molecule type" value="Genomic_DNA"/>
</dbReference>
<proteinExistence type="predicted"/>
<feature type="non-terminal residue" evidence="6">
    <location>
        <position position="143"/>
    </location>
</feature>
<dbReference type="Proteomes" id="UP001175353">
    <property type="component" value="Unassembled WGS sequence"/>
</dbReference>
<dbReference type="PANTHER" id="PTHR12814:SF2">
    <property type="entry name" value="RNA-BINDING PROTEIN NOB1"/>
    <property type="match status" value="1"/>
</dbReference>
<keyword evidence="2" id="KW-0479">Metal-binding</keyword>
<dbReference type="CDD" id="cd09876">
    <property type="entry name" value="PIN_Nob1-like"/>
    <property type="match status" value="1"/>
</dbReference>
<name>A0AAN6KX20_9PEZI</name>
<evidence type="ECO:0000256" key="1">
    <source>
        <dbReference type="ARBA" id="ARBA00022722"/>
    </source>
</evidence>
<sequence>MDTATKPVHTLVLDTGAIIKNEPPISSLIAQSESLVTVPAIISEIRDAATRSRVETTLLPFLTIRSPAPASIKVITDFARKTGDLAVLSKPDIQIIALTYEVECERNSGDWRLRRVPGQKRLNGAPPVKTEVDAADEETSPAN</sequence>
<keyword evidence="6" id="KW-0255">Endonuclease</keyword>
<gene>
    <name evidence="6" type="primary">nob1_1</name>
    <name evidence="6" type="ORF">LTR91_003530</name>
</gene>
<dbReference type="GO" id="GO:0030490">
    <property type="term" value="P:maturation of SSU-rRNA"/>
    <property type="evidence" value="ECO:0007669"/>
    <property type="project" value="TreeGrafter"/>
</dbReference>
<dbReference type="Pfam" id="PF17146">
    <property type="entry name" value="PIN_6"/>
    <property type="match status" value="1"/>
</dbReference>
<organism evidence="6 7">
    <name type="scientific">Friedmanniomyces endolithicus</name>
    <dbReference type="NCBI Taxonomy" id="329885"/>
    <lineage>
        <taxon>Eukaryota</taxon>
        <taxon>Fungi</taxon>
        <taxon>Dikarya</taxon>
        <taxon>Ascomycota</taxon>
        <taxon>Pezizomycotina</taxon>
        <taxon>Dothideomycetes</taxon>
        <taxon>Dothideomycetidae</taxon>
        <taxon>Mycosphaerellales</taxon>
        <taxon>Teratosphaeriaceae</taxon>
        <taxon>Friedmanniomyces</taxon>
    </lineage>
</organism>
<evidence type="ECO:0000313" key="6">
    <source>
        <dbReference type="EMBL" id="KAK1007320.1"/>
    </source>
</evidence>
<evidence type="ECO:0000256" key="4">
    <source>
        <dbReference type="SAM" id="MobiDB-lite"/>
    </source>
</evidence>
<dbReference type="AlphaFoldDB" id="A0AAN6KX20"/>
<evidence type="ECO:0000256" key="2">
    <source>
        <dbReference type="ARBA" id="ARBA00022723"/>
    </source>
</evidence>
<keyword evidence="1" id="KW-0540">Nuclease</keyword>
<dbReference type="InterPro" id="IPR039907">
    <property type="entry name" value="NOB1"/>
</dbReference>
<dbReference type="GO" id="GO:0004521">
    <property type="term" value="F:RNA endonuclease activity"/>
    <property type="evidence" value="ECO:0007669"/>
    <property type="project" value="TreeGrafter"/>
</dbReference>
<keyword evidence="3" id="KW-0378">Hydrolase</keyword>
<feature type="domain" description="Ribonuclease PIN" evidence="5">
    <location>
        <begin position="11"/>
        <end position="102"/>
    </location>
</feature>
<dbReference type="FunFam" id="3.40.50.1010:FF:000026">
    <property type="entry name" value="20S-pre-rRNA D-site endonuclease NOB1"/>
    <property type="match status" value="1"/>
</dbReference>
<evidence type="ECO:0000256" key="3">
    <source>
        <dbReference type="ARBA" id="ARBA00022801"/>
    </source>
</evidence>
<keyword evidence="7" id="KW-1185">Reference proteome</keyword>